<sequence>MITALQSGCITSRILLDGHDYLQRLALNNKVVVEWIPGHAGHSGNELADELARKYTRGDNVPRAYGPEPIVPIAYAVVRENVKKGLDKRHQEIWRNSKIKHKLIPGPLKGTGTVVKKSRLATRILTYVYSGHAPLNKYLYRIGLSDSPSCKCGLDDETVVHHICECPLFIRQRLVYLYEGIANKGMIAIAQQSDLVAFIMASKRFSRSLE</sequence>
<dbReference type="GO" id="GO:0003676">
    <property type="term" value="F:nucleic acid binding"/>
    <property type="evidence" value="ECO:0007669"/>
    <property type="project" value="InterPro"/>
</dbReference>
<proteinExistence type="predicted"/>
<dbReference type="OrthoDB" id="5419617at2759"/>
<dbReference type="Pfam" id="PF00075">
    <property type="entry name" value="RNase_H"/>
    <property type="match status" value="1"/>
</dbReference>
<keyword evidence="3" id="KW-1185">Reference proteome</keyword>
<dbReference type="GO" id="GO:0004523">
    <property type="term" value="F:RNA-DNA hybrid ribonuclease activity"/>
    <property type="evidence" value="ECO:0007669"/>
    <property type="project" value="InterPro"/>
</dbReference>
<evidence type="ECO:0000313" key="2">
    <source>
        <dbReference type="EMBL" id="CAG7825410.1"/>
    </source>
</evidence>
<evidence type="ECO:0000313" key="3">
    <source>
        <dbReference type="Proteomes" id="UP000708208"/>
    </source>
</evidence>
<dbReference type="Proteomes" id="UP000708208">
    <property type="component" value="Unassembled WGS sequence"/>
</dbReference>
<evidence type="ECO:0000259" key="1">
    <source>
        <dbReference type="PROSITE" id="PS50879"/>
    </source>
</evidence>
<dbReference type="PROSITE" id="PS50879">
    <property type="entry name" value="RNASE_H_1"/>
    <property type="match status" value="1"/>
</dbReference>
<feature type="domain" description="RNase H type-1" evidence="1">
    <location>
        <begin position="1"/>
        <end position="57"/>
    </location>
</feature>
<dbReference type="AlphaFoldDB" id="A0A8J2LN42"/>
<organism evidence="2 3">
    <name type="scientific">Allacma fusca</name>
    <dbReference type="NCBI Taxonomy" id="39272"/>
    <lineage>
        <taxon>Eukaryota</taxon>
        <taxon>Metazoa</taxon>
        <taxon>Ecdysozoa</taxon>
        <taxon>Arthropoda</taxon>
        <taxon>Hexapoda</taxon>
        <taxon>Collembola</taxon>
        <taxon>Symphypleona</taxon>
        <taxon>Sminthuridae</taxon>
        <taxon>Allacma</taxon>
    </lineage>
</organism>
<gene>
    <name evidence="2" type="ORF">AFUS01_LOCUS35519</name>
</gene>
<dbReference type="InterPro" id="IPR002156">
    <property type="entry name" value="RNaseH_domain"/>
</dbReference>
<comment type="caution">
    <text evidence="2">The sequence shown here is derived from an EMBL/GenBank/DDBJ whole genome shotgun (WGS) entry which is preliminary data.</text>
</comment>
<reference evidence="2" key="1">
    <citation type="submission" date="2021-06" db="EMBL/GenBank/DDBJ databases">
        <authorList>
            <person name="Hodson N. C."/>
            <person name="Mongue J. A."/>
            <person name="Jaron S. K."/>
        </authorList>
    </citation>
    <scope>NUCLEOTIDE SEQUENCE</scope>
</reference>
<protein>
    <recommendedName>
        <fullName evidence="1">RNase H type-1 domain-containing protein</fullName>
    </recommendedName>
</protein>
<dbReference type="EMBL" id="CAJVCH010536137">
    <property type="protein sequence ID" value="CAG7825410.1"/>
    <property type="molecule type" value="Genomic_DNA"/>
</dbReference>
<name>A0A8J2LN42_9HEXA</name>
<accession>A0A8J2LN42</accession>